<accession>E1STU7</accession>
<sequence length="279" mass="30387">MSPSTNAPRKVSRRDVLGGAASLIATSAMGAGVAGMALADDGKQQEAPPLPWPWVEIDPMEAGTRAYRYYMDKGGCGSASYLSLLSLLKEKVGYPWTTMPDMLMIHAAAGFGGHGTLCGALAGASVIINMVTYGEKRDNYLQNSAIVDRLFWWYAEQEFPTKMFDHLSPLPDQIRVKAMTPLCHSSVSKWSLAAGVKDLHDPAKLERCAKVAGEVVFMTAQALNEFFEGKWVAPTWKPSESTQHCIGCHGPATPGKKPMNWNQQGHMDCLACHDDHTKT</sequence>
<evidence type="ECO:0000313" key="1">
    <source>
        <dbReference type="EMBL" id="ADN77191.1"/>
    </source>
</evidence>
<dbReference type="eggNOG" id="ENOG50320QR">
    <property type="taxonomic scope" value="Bacteria"/>
</dbReference>
<gene>
    <name evidence="1" type="ordered locus">Fbal_2989</name>
</gene>
<dbReference type="HOGENOM" id="CLU_063015_0_0_6"/>
<dbReference type="KEGG" id="fbl:Fbal_2989"/>
<dbReference type="InterPro" id="IPR006311">
    <property type="entry name" value="TAT_signal"/>
</dbReference>
<protein>
    <submittedName>
        <fullName evidence="1">Split soret cytochrome c</fullName>
    </submittedName>
</protein>
<dbReference type="Pfam" id="PF09719">
    <property type="entry name" value="C_GCAxxG_C_C"/>
    <property type="match status" value="1"/>
</dbReference>
<evidence type="ECO:0000313" key="2">
    <source>
        <dbReference type="Proteomes" id="UP000006683"/>
    </source>
</evidence>
<dbReference type="Proteomes" id="UP000006683">
    <property type="component" value="Chromosome"/>
</dbReference>
<dbReference type="STRING" id="550540.Fbal_2989"/>
<dbReference type="AlphaFoldDB" id="E1STU7"/>
<dbReference type="SUPFAM" id="SSF48695">
    <property type="entry name" value="Multiheme cytochromes"/>
    <property type="match status" value="1"/>
</dbReference>
<keyword evidence="2" id="KW-1185">Reference proteome</keyword>
<dbReference type="InterPro" id="IPR010181">
    <property type="entry name" value="CGCAxxGCC_motif"/>
</dbReference>
<dbReference type="EMBL" id="CP002209">
    <property type="protein sequence ID" value="ADN77191.1"/>
    <property type="molecule type" value="Genomic_DNA"/>
</dbReference>
<dbReference type="RefSeq" id="WP_013346497.1">
    <property type="nucleotide sequence ID" value="NC_014541.1"/>
</dbReference>
<dbReference type="InterPro" id="IPR036280">
    <property type="entry name" value="Multihaem_cyt_sf"/>
</dbReference>
<organism evidence="1 2">
    <name type="scientific">Ferrimonas balearica (strain DSM 9799 / CCM 4581 / KCTC 23876 / PAT)</name>
    <dbReference type="NCBI Taxonomy" id="550540"/>
    <lineage>
        <taxon>Bacteria</taxon>
        <taxon>Pseudomonadati</taxon>
        <taxon>Pseudomonadota</taxon>
        <taxon>Gammaproteobacteria</taxon>
        <taxon>Alteromonadales</taxon>
        <taxon>Ferrimonadaceae</taxon>
        <taxon>Ferrimonas</taxon>
    </lineage>
</organism>
<proteinExistence type="predicted"/>
<name>E1STU7_FERBD</name>
<dbReference type="GeneID" id="67183215"/>
<dbReference type="OrthoDB" id="5430146at2"/>
<reference evidence="1 2" key="1">
    <citation type="journal article" date="2010" name="Stand. Genomic Sci.">
        <title>Complete genome sequence of Ferrimonas balearica type strain (PAT).</title>
        <authorList>
            <person name="Nolan M."/>
            <person name="Sikorski J."/>
            <person name="Davenport K."/>
            <person name="Lucas S."/>
            <person name="Glavina Del Rio T."/>
            <person name="Tice H."/>
            <person name="Cheng J."/>
            <person name="Goodwin L."/>
            <person name="Pitluck S."/>
            <person name="Liolios K."/>
            <person name="Ivanova N."/>
            <person name="Mavromatis K."/>
            <person name="Ovchinnikova G."/>
            <person name="Pati A."/>
            <person name="Chen A."/>
            <person name="Palaniappan K."/>
            <person name="Land M."/>
            <person name="Hauser L."/>
            <person name="Chang Y."/>
            <person name="Jeffries C."/>
            <person name="Tapia R."/>
            <person name="Brettin T."/>
            <person name="Detter J."/>
            <person name="Han C."/>
            <person name="Yasawong M."/>
            <person name="Rohde M."/>
            <person name="Tindall B."/>
            <person name="Goker M."/>
            <person name="Woyke T."/>
            <person name="Bristow J."/>
            <person name="Eisen J."/>
            <person name="Markowitz V."/>
            <person name="Hugenholtz P."/>
            <person name="Kyrpides N."/>
            <person name="Klenk H."/>
            <person name="Lapidus A."/>
        </authorList>
    </citation>
    <scope>NUCLEOTIDE SEQUENCE [LARGE SCALE GENOMIC DNA]</scope>
    <source>
        <strain evidence="2">DSM 9799 / CCM 4581 / KCTC 23876 / PAT</strain>
    </source>
</reference>
<dbReference type="PROSITE" id="PS51318">
    <property type="entry name" value="TAT"/>
    <property type="match status" value="1"/>
</dbReference>